<comment type="caution">
    <text evidence="2">The sequence shown here is derived from an EMBL/GenBank/DDBJ whole genome shotgun (WGS) entry which is preliminary data.</text>
</comment>
<reference evidence="2 3" key="1">
    <citation type="journal article" date="2016" name="DNA Res.">
        <title>Genome sequence of Aspergillus luchuensis NBRC 4314.</title>
        <authorList>
            <person name="Yamada O."/>
            <person name="Machida M."/>
            <person name="Hosoyama A."/>
            <person name="Goto M."/>
            <person name="Takahashi T."/>
            <person name="Futagami T."/>
            <person name="Yamagata Y."/>
            <person name="Takeuchi M."/>
            <person name="Kobayashi T."/>
            <person name="Koike H."/>
            <person name="Abe K."/>
            <person name="Asai K."/>
            <person name="Arita M."/>
            <person name="Fujita N."/>
            <person name="Fukuda K."/>
            <person name="Higa K."/>
            <person name="Horikawa H."/>
            <person name="Ishikawa T."/>
            <person name="Jinno K."/>
            <person name="Kato Y."/>
            <person name="Kirimura K."/>
            <person name="Mizutani O."/>
            <person name="Nakasone K."/>
            <person name="Sano M."/>
            <person name="Shiraishi Y."/>
            <person name="Tsukahara M."/>
            <person name="Gomi K."/>
        </authorList>
    </citation>
    <scope>NUCLEOTIDE SEQUENCE [LARGE SCALE GENOMIC DNA]</scope>
    <source>
        <strain evidence="2 3">RIB 2604</strain>
    </source>
</reference>
<name>A0A146FMK7_ASPKA</name>
<gene>
    <name evidence="2" type="ORF">RIB2604_02107290</name>
</gene>
<evidence type="ECO:0000256" key="1">
    <source>
        <dbReference type="SAM" id="MobiDB-lite"/>
    </source>
</evidence>
<proteinExistence type="predicted"/>
<protein>
    <submittedName>
        <fullName evidence="2">Polyketide synthase</fullName>
    </submittedName>
</protein>
<dbReference type="Proteomes" id="UP000075230">
    <property type="component" value="Unassembled WGS sequence"/>
</dbReference>
<reference evidence="3" key="2">
    <citation type="submission" date="2016-02" db="EMBL/GenBank/DDBJ databases">
        <title>Genome sequencing of Aspergillus luchuensis NBRC 4314.</title>
        <authorList>
            <person name="Yamada O."/>
        </authorList>
    </citation>
    <scope>NUCLEOTIDE SEQUENCE [LARGE SCALE GENOMIC DNA]</scope>
    <source>
        <strain evidence="3">RIB 2604</strain>
    </source>
</reference>
<evidence type="ECO:0000313" key="2">
    <source>
        <dbReference type="EMBL" id="GAT27046.1"/>
    </source>
</evidence>
<evidence type="ECO:0000313" key="3">
    <source>
        <dbReference type="Proteomes" id="UP000075230"/>
    </source>
</evidence>
<sequence>MIISSANAATRRPSPENPGPVMGFLRASSWFCGVPVGKSQRVAPSSVTKRTKLVLRGKG</sequence>
<dbReference type="AlphaFoldDB" id="A0A146FMK7"/>
<organism evidence="2 3">
    <name type="scientific">Aspergillus kawachii</name>
    <name type="common">White koji mold</name>
    <name type="synonym">Aspergillus awamori var. kawachi</name>
    <dbReference type="NCBI Taxonomy" id="1069201"/>
    <lineage>
        <taxon>Eukaryota</taxon>
        <taxon>Fungi</taxon>
        <taxon>Dikarya</taxon>
        <taxon>Ascomycota</taxon>
        <taxon>Pezizomycotina</taxon>
        <taxon>Eurotiomycetes</taxon>
        <taxon>Eurotiomycetidae</taxon>
        <taxon>Eurotiales</taxon>
        <taxon>Aspergillaceae</taxon>
        <taxon>Aspergillus</taxon>
        <taxon>Aspergillus subgen. Circumdati</taxon>
    </lineage>
</organism>
<dbReference type="EMBL" id="BCWF01000021">
    <property type="protein sequence ID" value="GAT27046.1"/>
    <property type="molecule type" value="Genomic_DNA"/>
</dbReference>
<feature type="region of interest" description="Disordered" evidence="1">
    <location>
        <begin position="1"/>
        <end position="20"/>
    </location>
</feature>
<accession>A0A146FMK7</accession>